<dbReference type="EMBL" id="JACCBJ010000001">
    <property type="protein sequence ID" value="NYD74950.1"/>
    <property type="molecule type" value="Genomic_DNA"/>
</dbReference>
<reference evidence="1 2" key="1">
    <citation type="submission" date="2020-07" db="EMBL/GenBank/DDBJ databases">
        <title>Sequencing the genomes of 1000 actinobacteria strains.</title>
        <authorList>
            <person name="Klenk H.-P."/>
        </authorList>
    </citation>
    <scope>NUCLEOTIDE SEQUENCE [LARGE SCALE GENOMIC DNA]</scope>
    <source>
        <strain evidence="1 2">DSM 23871</strain>
    </source>
</reference>
<keyword evidence="2" id="KW-1185">Reference proteome</keyword>
<protein>
    <recommendedName>
        <fullName evidence="3">Thioredoxin family protein</fullName>
    </recommendedName>
</protein>
<name>A0A852T302_9MICO</name>
<accession>A0A852T302</accession>
<evidence type="ECO:0008006" key="3">
    <source>
        <dbReference type="Google" id="ProtNLM"/>
    </source>
</evidence>
<dbReference type="Proteomes" id="UP000589620">
    <property type="component" value="Unassembled WGS sequence"/>
</dbReference>
<proteinExistence type="predicted"/>
<gene>
    <name evidence="1" type="ORF">BJ963_002469</name>
</gene>
<sequence length="102" mass="10966">MRIEVLHIEECPNWEQAGERVRDALDRLGDTTTAVAFRLLQTPLEAAAVAFAGSPTITADGADLFPNGARTTDLACRIYFTPEGVAGLPTVDQLVQAISTHE</sequence>
<dbReference type="AlphaFoldDB" id="A0A852T302"/>
<comment type="caution">
    <text evidence="1">The sequence shown here is derived from an EMBL/GenBank/DDBJ whole genome shotgun (WGS) entry which is preliminary data.</text>
</comment>
<evidence type="ECO:0000313" key="2">
    <source>
        <dbReference type="Proteomes" id="UP000589620"/>
    </source>
</evidence>
<dbReference type="RefSeq" id="WP_064110160.1">
    <property type="nucleotide sequence ID" value="NZ_BAAAPX010000001.1"/>
</dbReference>
<organism evidence="1 2">
    <name type="scientific">Leifsonia soli</name>
    <dbReference type="NCBI Taxonomy" id="582665"/>
    <lineage>
        <taxon>Bacteria</taxon>
        <taxon>Bacillati</taxon>
        <taxon>Actinomycetota</taxon>
        <taxon>Actinomycetes</taxon>
        <taxon>Micrococcales</taxon>
        <taxon>Microbacteriaceae</taxon>
        <taxon>Leifsonia</taxon>
    </lineage>
</organism>
<evidence type="ECO:0000313" key="1">
    <source>
        <dbReference type="EMBL" id="NYD74950.1"/>
    </source>
</evidence>